<dbReference type="InterPro" id="IPR006469">
    <property type="entry name" value="NifC_ABC_porter"/>
</dbReference>
<gene>
    <name evidence="13" type="ordered locus">Sthe_3084</name>
</gene>
<evidence type="ECO:0000259" key="12">
    <source>
        <dbReference type="PROSITE" id="PS50928"/>
    </source>
</evidence>
<evidence type="ECO:0000256" key="9">
    <source>
        <dbReference type="ARBA" id="ARBA00023136"/>
    </source>
</evidence>
<dbReference type="PANTHER" id="PTHR30183:SF3">
    <property type="entry name" value="MOLYBDENUM TRANSPORT SYSTEM PERMEASE PROTEIN MODB"/>
    <property type="match status" value="1"/>
</dbReference>
<keyword evidence="8 10" id="KW-1133">Transmembrane helix</keyword>
<comment type="function">
    <text evidence="1 11">Part of the binding-protein-dependent transport system for molybdenum; probably responsible for the translocation of the substrate across the membrane.</text>
</comment>
<dbReference type="Pfam" id="PF00528">
    <property type="entry name" value="BPD_transp_1"/>
    <property type="match status" value="1"/>
</dbReference>
<feature type="transmembrane region" description="Helical" evidence="10">
    <location>
        <begin position="27"/>
        <end position="53"/>
    </location>
</feature>
<feature type="transmembrane region" description="Helical" evidence="10">
    <location>
        <begin position="254"/>
        <end position="277"/>
    </location>
</feature>
<dbReference type="AlphaFoldDB" id="D1C9J1"/>
<keyword evidence="14" id="KW-1185">Reference proteome</keyword>
<dbReference type="Gene3D" id="1.10.3720.10">
    <property type="entry name" value="MetI-like"/>
    <property type="match status" value="1"/>
</dbReference>
<evidence type="ECO:0000256" key="4">
    <source>
        <dbReference type="ARBA" id="ARBA00022448"/>
    </source>
</evidence>
<dbReference type="RefSeq" id="WP_012873519.1">
    <property type="nucleotide sequence ID" value="NC_013524.1"/>
</dbReference>
<keyword evidence="6 11" id="KW-0500">Molybdenum</keyword>
<keyword evidence="4 10" id="KW-0813">Transport</keyword>
<keyword evidence="9 10" id="KW-0472">Membrane</keyword>
<feature type="transmembrane region" description="Helical" evidence="10">
    <location>
        <begin position="73"/>
        <end position="97"/>
    </location>
</feature>
<reference evidence="14" key="1">
    <citation type="submission" date="2009-11" db="EMBL/GenBank/DDBJ databases">
        <title>The complete chromosome 2 of Sphaerobacter thermophilus DSM 20745.</title>
        <authorList>
            <person name="Lucas S."/>
            <person name="Copeland A."/>
            <person name="Lapidus A."/>
            <person name="Glavina del Rio T."/>
            <person name="Dalin E."/>
            <person name="Tice H."/>
            <person name="Bruce D."/>
            <person name="Goodwin L."/>
            <person name="Pitluck S."/>
            <person name="Kyrpides N."/>
            <person name="Mavromatis K."/>
            <person name="Ivanova N."/>
            <person name="Mikhailova N."/>
            <person name="LaButti K.M."/>
            <person name="Clum A."/>
            <person name="Sun H.I."/>
            <person name="Brettin T."/>
            <person name="Detter J.C."/>
            <person name="Han C."/>
            <person name="Larimer F."/>
            <person name="Land M."/>
            <person name="Hauser L."/>
            <person name="Markowitz V."/>
            <person name="Cheng J.F."/>
            <person name="Hugenholtz P."/>
            <person name="Woyke T."/>
            <person name="Wu D."/>
            <person name="Steenblock K."/>
            <person name="Schneider S."/>
            <person name="Pukall R."/>
            <person name="Goeker M."/>
            <person name="Klenk H.P."/>
            <person name="Eisen J.A."/>
        </authorList>
    </citation>
    <scope>NUCLEOTIDE SEQUENCE [LARGE SCALE GENOMIC DNA]</scope>
    <source>
        <strain evidence="14">ATCC 49802 / DSM 20745 / S 6022</strain>
    </source>
</reference>
<dbReference type="PANTHER" id="PTHR30183">
    <property type="entry name" value="MOLYBDENUM TRANSPORT SYSTEM PERMEASE PROTEIN MODB"/>
    <property type="match status" value="1"/>
</dbReference>
<dbReference type="NCBIfam" id="TIGR01581">
    <property type="entry name" value="Mo_ABC_porter"/>
    <property type="match status" value="1"/>
</dbReference>
<protein>
    <recommendedName>
        <fullName evidence="11">Molybdenum transport system permease</fullName>
    </recommendedName>
</protein>
<feature type="transmembrane region" description="Helical" evidence="10">
    <location>
        <begin position="199"/>
        <end position="219"/>
    </location>
</feature>
<evidence type="ECO:0000256" key="3">
    <source>
        <dbReference type="ARBA" id="ARBA00007069"/>
    </source>
</evidence>
<dbReference type="HOGENOM" id="CLU_016047_14_1_0"/>
<evidence type="ECO:0000256" key="6">
    <source>
        <dbReference type="ARBA" id="ARBA00022505"/>
    </source>
</evidence>
<dbReference type="GO" id="GO:0015098">
    <property type="term" value="F:molybdate ion transmembrane transporter activity"/>
    <property type="evidence" value="ECO:0007669"/>
    <property type="project" value="UniProtKB-UniRule"/>
</dbReference>
<sequence length="283" mass="29553">MSDWTALAGAVEAKPERERGRARRPGLSPLGGAALLLVLFLAVPLVALVWRALGEPGVWAAAGQPLVVRALRLSVVTTAITIAVAVVAGTPLAYLLARRRFRGKRLVEVVIDLPLVLPPVVAGVALLMAFGRRGLLGDALGAVGIELPFTTAAVVLAQVFVSVPFYVRGARAGFQAVPVEIEEAAAIDGASTWHTLRRVTLPLALPGVASGLVLCWARALSEFGATLMFAGNFTGRTQTMPLAIMSAMERDLDAALALSVLLLAVAAAVLILARLVAGRRVEP</sequence>
<dbReference type="eggNOG" id="COG4149">
    <property type="taxonomic scope" value="Bacteria"/>
</dbReference>
<feature type="domain" description="ABC transmembrane type-1" evidence="12">
    <location>
        <begin position="71"/>
        <end position="273"/>
    </location>
</feature>
<comment type="subcellular location">
    <subcellularLocation>
        <location evidence="2 10">Cell membrane</location>
        <topology evidence="2 10">Multi-pass membrane protein</topology>
    </subcellularLocation>
</comment>
<accession>D1C9J1</accession>
<dbReference type="Proteomes" id="UP000002027">
    <property type="component" value="Chromosome 2"/>
</dbReference>
<dbReference type="InParanoid" id="D1C9J1"/>
<proteinExistence type="inferred from homology"/>
<organism evidence="13 14">
    <name type="scientific">Sphaerobacter thermophilus (strain ATCC 49802 / DSM 20745 / KCCM 41009 / NCIMB 13125 / S 6022)</name>
    <dbReference type="NCBI Taxonomy" id="479434"/>
    <lineage>
        <taxon>Bacteria</taxon>
        <taxon>Pseudomonadati</taxon>
        <taxon>Thermomicrobiota</taxon>
        <taxon>Thermomicrobia</taxon>
        <taxon>Sphaerobacterales</taxon>
        <taxon>Sphaerobacterineae</taxon>
        <taxon>Sphaerobacteraceae</taxon>
        <taxon>Sphaerobacter</taxon>
    </lineage>
</organism>
<dbReference type="InterPro" id="IPR000515">
    <property type="entry name" value="MetI-like"/>
</dbReference>
<evidence type="ECO:0000256" key="10">
    <source>
        <dbReference type="RuleBase" id="RU363032"/>
    </source>
</evidence>
<dbReference type="InterPro" id="IPR011867">
    <property type="entry name" value="ModB_ABC"/>
</dbReference>
<dbReference type="CDD" id="cd06261">
    <property type="entry name" value="TM_PBP2"/>
    <property type="match status" value="1"/>
</dbReference>
<keyword evidence="7 10" id="KW-0812">Transmembrane</keyword>
<comment type="similarity">
    <text evidence="3 11">Belongs to the binding-protein-dependent transport system permease family. CysTW subfamily.</text>
</comment>
<keyword evidence="5 11" id="KW-1003">Cell membrane</keyword>
<name>D1C9J1_SPHTD</name>
<evidence type="ECO:0000256" key="5">
    <source>
        <dbReference type="ARBA" id="ARBA00022475"/>
    </source>
</evidence>
<dbReference type="SUPFAM" id="SSF161098">
    <property type="entry name" value="MetI-like"/>
    <property type="match status" value="1"/>
</dbReference>
<dbReference type="STRING" id="479434.Sthe_3084"/>
<evidence type="ECO:0000256" key="8">
    <source>
        <dbReference type="ARBA" id="ARBA00022989"/>
    </source>
</evidence>
<feature type="transmembrane region" description="Helical" evidence="10">
    <location>
        <begin position="109"/>
        <end position="129"/>
    </location>
</feature>
<evidence type="ECO:0000313" key="13">
    <source>
        <dbReference type="EMBL" id="ACZ40484.1"/>
    </source>
</evidence>
<dbReference type="PROSITE" id="PS50928">
    <property type="entry name" value="ABC_TM1"/>
    <property type="match status" value="1"/>
</dbReference>
<evidence type="ECO:0000256" key="1">
    <source>
        <dbReference type="ARBA" id="ARBA00002949"/>
    </source>
</evidence>
<dbReference type="FunCoup" id="D1C9J1">
    <property type="interactions" value="259"/>
</dbReference>
<dbReference type="GO" id="GO:0005886">
    <property type="term" value="C:plasma membrane"/>
    <property type="evidence" value="ECO:0007669"/>
    <property type="project" value="UniProtKB-SubCell"/>
</dbReference>
<dbReference type="OrthoDB" id="9795403at2"/>
<evidence type="ECO:0000256" key="2">
    <source>
        <dbReference type="ARBA" id="ARBA00004651"/>
    </source>
</evidence>
<dbReference type="EMBL" id="CP001824">
    <property type="protein sequence ID" value="ACZ40484.1"/>
    <property type="molecule type" value="Genomic_DNA"/>
</dbReference>
<feature type="transmembrane region" description="Helical" evidence="10">
    <location>
        <begin position="149"/>
        <end position="167"/>
    </location>
</feature>
<evidence type="ECO:0000256" key="7">
    <source>
        <dbReference type="ARBA" id="ARBA00022692"/>
    </source>
</evidence>
<dbReference type="KEGG" id="sti:Sthe_3084"/>
<reference evidence="13 14" key="2">
    <citation type="journal article" date="2010" name="Stand. Genomic Sci.">
        <title>Complete genome sequence of Desulfohalobium retbaense type strain (HR(100)).</title>
        <authorList>
            <person name="Spring S."/>
            <person name="Nolan M."/>
            <person name="Lapidus A."/>
            <person name="Glavina Del Rio T."/>
            <person name="Copeland A."/>
            <person name="Tice H."/>
            <person name="Cheng J.F."/>
            <person name="Lucas S."/>
            <person name="Land M."/>
            <person name="Chen F."/>
            <person name="Bruce D."/>
            <person name="Goodwin L."/>
            <person name="Pitluck S."/>
            <person name="Ivanova N."/>
            <person name="Mavromatis K."/>
            <person name="Mikhailova N."/>
            <person name="Pati A."/>
            <person name="Chen A."/>
            <person name="Palaniappan K."/>
            <person name="Hauser L."/>
            <person name="Chang Y.J."/>
            <person name="Jeffries C.D."/>
            <person name="Munk C."/>
            <person name="Kiss H."/>
            <person name="Chain P."/>
            <person name="Han C."/>
            <person name="Brettin T."/>
            <person name="Detter J.C."/>
            <person name="Schuler E."/>
            <person name="Goker M."/>
            <person name="Rohde M."/>
            <person name="Bristow J."/>
            <person name="Eisen J.A."/>
            <person name="Markowitz V."/>
            <person name="Hugenholtz P."/>
            <person name="Kyrpides N.C."/>
            <person name="Klenk H.P."/>
        </authorList>
    </citation>
    <scope>NUCLEOTIDE SEQUENCE [LARGE SCALE GENOMIC DNA]</scope>
    <source>
        <strain evidence="14">ATCC 49802 / DSM 20745 / S 6022</strain>
    </source>
</reference>
<dbReference type="InterPro" id="IPR035906">
    <property type="entry name" value="MetI-like_sf"/>
</dbReference>
<evidence type="ECO:0000256" key="11">
    <source>
        <dbReference type="RuleBase" id="RU365097"/>
    </source>
</evidence>
<dbReference type="NCBIfam" id="TIGR02141">
    <property type="entry name" value="modB_ABC"/>
    <property type="match status" value="1"/>
</dbReference>
<evidence type="ECO:0000313" key="14">
    <source>
        <dbReference type="Proteomes" id="UP000002027"/>
    </source>
</evidence>